<feature type="transmembrane region" description="Helical" evidence="2">
    <location>
        <begin position="547"/>
        <end position="569"/>
    </location>
</feature>
<feature type="transmembrane region" description="Helical" evidence="2">
    <location>
        <begin position="575"/>
        <end position="598"/>
    </location>
</feature>
<comment type="caution">
    <text evidence="3">The sequence shown here is derived from an EMBL/GenBank/DDBJ whole genome shotgun (WGS) entry which is preliminary data.</text>
</comment>
<keyword evidence="2" id="KW-0472">Membrane</keyword>
<evidence type="ECO:0000256" key="2">
    <source>
        <dbReference type="SAM" id="Phobius"/>
    </source>
</evidence>
<keyword evidence="2" id="KW-0812">Transmembrane</keyword>
<proteinExistence type="predicted"/>
<feature type="compositionally biased region" description="Acidic residues" evidence="1">
    <location>
        <begin position="258"/>
        <end position="267"/>
    </location>
</feature>
<name>A0A8H5AST0_9AGAR</name>
<keyword evidence="4" id="KW-1185">Reference proteome</keyword>
<dbReference type="AlphaFoldDB" id="A0A8H5AST0"/>
<reference evidence="3 4" key="1">
    <citation type="journal article" date="2020" name="ISME J.">
        <title>Uncovering the hidden diversity of litter-decomposition mechanisms in mushroom-forming fungi.</title>
        <authorList>
            <person name="Floudas D."/>
            <person name="Bentzer J."/>
            <person name="Ahren D."/>
            <person name="Johansson T."/>
            <person name="Persson P."/>
            <person name="Tunlid A."/>
        </authorList>
    </citation>
    <scope>NUCLEOTIDE SEQUENCE [LARGE SCALE GENOMIC DNA]</scope>
    <source>
        <strain evidence="3 4">CBS 101986</strain>
    </source>
</reference>
<keyword evidence="2" id="KW-1133">Transmembrane helix</keyword>
<feature type="region of interest" description="Disordered" evidence="1">
    <location>
        <begin position="252"/>
        <end position="277"/>
    </location>
</feature>
<feature type="region of interest" description="Disordered" evidence="1">
    <location>
        <begin position="58"/>
        <end position="104"/>
    </location>
</feature>
<sequence>MEFTEIANSDASPSNCAKESVSPDVPSAKHDSLDADTLENGAGIYHPPAQYYSVRFNIESGSESEDEKTSYSTQTEVNETKPLGIALSSDSEFENPGEVSAGEDAGVNETCRADSPDLAFDGEITVYYDTVTMNPEWEDLNELEDEDSTELATDTLPQDLLMPSTKSPTRPTILIDHTEVTLTDVGAALPLAPNNTPPSTPLMPEWNIAEHSVSQAHGDTVADEAGDTTVHYPDSPVDYDVDTSTWFPAKARDYSSAESDDESESSDDERSFDMGAPATNTAHHEIHAHVHTTEQGTGADSLAITTGDITNTATPAPHAGELVETPVAKPASEFLADVEARDTAHGEAPTSTGKNDSLVASVLVPAGNTAPLCAEEILEEFVSDNSQSALPSATEAFAVALEDSPLLQSEEGDEPSMALSRAISVHSGVVVDITNSVAKGTASLVGAPADISGEIVAPAPKIIIGTANNGAGVDVASPILEPTAPPHKLSQVPKAEPGTLSENVVETVEPMSLAAIFGLWCQSILYVKVVSLFLTSIYGTVEYIESIVPAGFFSVAFVTVLFTAFILAIMPFMGFTGVISVVGILLGCFHVCATSGGLTCSTCSMIHRATASKTVEELD</sequence>
<organism evidence="3 4">
    <name type="scientific">Psilocybe cf. subviscida</name>
    <dbReference type="NCBI Taxonomy" id="2480587"/>
    <lineage>
        <taxon>Eukaryota</taxon>
        <taxon>Fungi</taxon>
        <taxon>Dikarya</taxon>
        <taxon>Basidiomycota</taxon>
        <taxon>Agaricomycotina</taxon>
        <taxon>Agaricomycetes</taxon>
        <taxon>Agaricomycetidae</taxon>
        <taxon>Agaricales</taxon>
        <taxon>Agaricineae</taxon>
        <taxon>Strophariaceae</taxon>
        <taxon>Psilocybe</taxon>
    </lineage>
</organism>
<feature type="region of interest" description="Disordered" evidence="1">
    <location>
        <begin position="1"/>
        <end position="45"/>
    </location>
</feature>
<evidence type="ECO:0000313" key="3">
    <source>
        <dbReference type="EMBL" id="KAF5309923.1"/>
    </source>
</evidence>
<feature type="transmembrane region" description="Helical" evidence="2">
    <location>
        <begin position="513"/>
        <end position="535"/>
    </location>
</feature>
<dbReference type="Proteomes" id="UP000567179">
    <property type="component" value="Unassembled WGS sequence"/>
</dbReference>
<evidence type="ECO:0000313" key="4">
    <source>
        <dbReference type="Proteomes" id="UP000567179"/>
    </source>
</evidence>
<dbReference type="EMBL" id="JAACJJ010000058">
    <property type="protein sequence ID" value="KAF5309923.1"/>
    <property type="molecule type" value="Genomic_DNA"/>
</dbReference>
<feature type="compositionally biased region" description="Polar residues" evidence="1">
    <location>
        <begin position="1"/>
        <end position="17"/>
    </location>
</feature>
<evidence type="ECO:0000256" key="1">
    <source>
        <dbReference type="SAM" id="MobiDB-lite"/>
    </source>
</evidence>
<gene>
    <name evidence="3" type="ORF">D9619_010606</name>
</gene>
<protein>
    <recommendedName>
        <fullName evidence="5">Transmembrane protein</fullName>
    </recommendedName>
</protein>
<evidence type="ECO:0008006" key="5">
    <source>
        <dbReference type="Google" id="ProtNLM"/>
    </source>
</evidence>
<accession>A0A8H5AST0</accession>